<accession>A0A162SGD8</accession>
<gene>
    <name evidence="2" type="ORF">APZ42_011845</name>
</gene>
<dbReference type="EMBL" id="LRGB01000027">
    <property type="protein sequence ID" value="KZS21272.1"/>
    <property type="molecule type" value="Genomic_DNA"/>
</dbReference>
<name>A0A162SGD8_9CRUS</name>
<feature type="coiled-coil region" evidence="1">
    <location>
        <begin position="3"/>
        <end position="63"/>
    </location>
</feature>
<comment type="caution">
    <text evidence="2">The sequence shown here is derived from an EMBL/GenBank/DDBJ whole genome shotgun (WGS) entry which is preliminary data.</text>
</comment>
<dbReference type="Proteomes" id="UP000076858">
    <property type="component" value="Unassembled WGS sequence"/>
</dbReference>
<keyword evidence="1" id="KW-0175">Coiled coil</keyword>
<evidence type="ECO:0000313" key="2">
    <source>
        <dbReference type="EMBL" id="KZS21272.1"/>
    </source>
</evidence>
<reference evidence="2 3" key="1">
    <citation type="submission" date="2016-03" db="EMBL/GenBank/DDBJ databases">
        <title>EvidentialGene: Evidence-directed Construction of Genes on Genomes.</title>
        <authorList>
            <person name="Gilbert D.G."/>
            <person name="Choi J.-H."/>
            <person name="Mockaitis K."/>
            <person name="Colbourne J."/>
            <person name="Pfrender M."/>
        </authorList>
    </citation>
    <scope>NUCLEOTIDE SEQUENCE [LARGE SCALE GENOMIC DNA]</scope>
    <source>
        <strain evidence="2 3">Xinb3</strain>
        <tissue evidence="2">Complete organism</tissue>
    </source>
</reference>
<proteinExistence type="predicted"/>
<keyword evidence="3" id="KW-1185">Reference proteome</keyword>
<sequence>MENLAYSRNWKKWKKEIKELKEQQLQIDNIIISDTEINNNVTVEAIEQNNEDLEDEQEMTIVNNDFKKSDIIWKRNVLKMRLARN</sequence>
<organism evidence="2 3">
    <name type="scientific">Daphnia magna</name>
    <dbReference type="NCBI Taxonomy" id="35525"/>
    <lineage>
        <taxon>Eukaryota</taxon>
        <taxon>Metazoa</taxon>
        <taxon>Ecdysozoa</taxon>
        <taxon>Arthropoda</taxon>
        <taxon>Crustacea</taxon>
        <taxon>Branchiopoda</taxon>
        <taxon>Diplostraca</taxon>
        <taxon>Cladocera</taxon>
        <taxon>Anomopoda</taxon>
        <taxon>Daphniidae</taxon>
        <taxon>Daphnia</taxon>
    </lineage>
</organism>
<evidence type="ECO:0000313" key="3">
    <source>
        <dbReference type="Proteomes" id="UP000076858"/>
    </source>
</evidence>
<dbReference type="AlphaFoldDB" id="A0A162SGD8"/>
<evidence type="ECO:0000256" key="1">
    <source>
        <dbReference type="SAM" id="Coils"/>
    </source>
</evidence>
<protein>
    <submittedName>
        <fullName evidence="2">Uncharacterized protein</fullName>
    </submittedName>
</protein>